<gene>
    <name evidence="1" type="ORF">PTTG_30512</name>
</gene>
<dbReference type="EnsemblFungi" id="PTTG_30512-t43_1">
    <property type="protein sequence ID" value="PTTG_30512-t43_1-p1"/>
    <property type="gene ID" value="PTTG_30512"/>
</dbReference>
<reference evidence="1" key="1">
    <citation type="submission" date="2009-11" db="EMBL/GenBank/DDBJ databases">
        <authorList>
            <consortium name="The Broad Institute Genome Sequencing Platform"/>
            <person name="Ward D."/>
            <person name="Feldgarden M."/>
            <person name="Earl A."/>
            <person name="Young S.K."/>
            <person name="Zeng Q."/>
            <person name="Koehrsen M."/>
            <person name="Alvarado L."/>
            <person name="Berlin A."/>
            <person name="Bochicchio J."/>
            <person name="Borenstein D."/>
            <person name="Chapman S.B."/>
            <person name="Chen Z."/>
            <person name="Engels R."/>
            <person name="Freedman E."/>
            <person name="Gellesch M."/>
            <person name="Goldberg J."/>
            <person name="Griggs A."/>
            <person name="Gujja S."/>
            <person name="Heilman E."/>
            <person name="Heiman D."/>
            <person name="Hepburn T."/>
            <person name="Howarth C."/>
            <person name="Jen D."/>
            <person name="Larson L."/>
            <person name="Lewis B."/>
            <person name="Mehta T."/>
            <person name="Park D."/>
            <person name="Pearson M."/>
            <person name="Roberts A."/>
            <person name="Saif S."/>
            <person name="Shea T."/>
            <person name="Shenoy N."/>
            <person name="Sisk P."/>
            <person name="Stolte C."/>
            <person name="Sykes S."/>
            <person name="Thomson T."/>
            <person name="Walk T."/>
            <person name="White J."/>
            <person name="Yandava C."/>
            <person name="Izard J."/>
            <person name="Baranova O.V."/>
            <person name="Blanton J.M."/>
            <person name="Tanner A.C."/>
            <person name="Dewhirst F.E."/>
            <person name="Haas B."/>
            <person name="Nusbaum C."/>
            <person name="Birren B."/>
        </authorList>
    </citation>
    <scope>NUCLEOTIDE SEQUENCE [LARGE SCALE GENOMIC DNA]</scope>
    <source>
        <strain evidence="1">1-1 BBBD Race 1</strain>
    </source>
</reference>
<dbReference type="EMBL" id="ADAS02004200">
    <property type="protein sequence ID" value="OAV85454.1"/>
    <property type="molecule type" value="Genomic_DNA"/>
</dbReference>
<dbReference type="VEuPathDB" id="FungiDB:PTTG_30512"/>
<evidence type="ECO:0000313" key="2">
    <source>
        <dbReference type="EnsemblFungi" id="PTTG_30512-t43_1-p1"/>
    </source>
</evidence>
<dbReference type="OrthoDB" id="2498162at2759"/>
<reference evidence="2" key="4">
    <citation type="submission" date="2025-05" db="UniProtKB">
        <authorList>
            <consortium name="EnsemblFungi"/>
        </authorList>
    </citation>
    <scope>IDENTIFICATION</scope>
    <source>
        <strain evidence="2">isolate 1-1 / race 1 (BBBD)</strain>
    </source>
</reference>
<name>A0A180FYG3_PUCT1</name>
<dbReference type="PANTHER" id="PTHR33266:SF1">
    <property type="entry name" value="F-BOX DOMAIN-CONTAINING PROTEIN"/>
    <property type="match status" value="1"/>
</dbReference>
<protein>
    <submittedName>
        <fullName evidence="1 2">Uncharacterized protein</fullName>
    </submittedName>
</protein>
<keyword evidence="3" id="KW-1185">Reference proteome</keyword>
<dbReference type="PANTHER" id="PTHR33266">
    <property type="entry name" value="CHROMOSOME 15, WHOLE GENOME SHOTGUN SEQUENCE"/>
    <property type="match status" value="1"/>
</dbReference>
<sequence length="444" mass="49356">MLLAIDEAGNLVNQIDEKLRIPYFCVFRRVLSHIPVKTGFFGLVTNTTSRVANFNPALTRDPSLRYLGLGVDLFPPIYQISSIDVFVPKAPSSWDELLSAERLFSYGSPFYGLFFKGYMEGVMKDQPGTVVEYISSIAEAKLVCSSGAVSTEAMELSPSQYFAILGSVIQTRVSSYSPINSELVASHAAHCMFIDSDREMVVSDYPPQFVYALAANRILASDETHWIKCINLLAAAVNKGHVQIGDVGETATRLILIRAMQKTKAIPCNRTDSIPDGYSVRLADFLETLTGKDPYTVDFGCIAKGDKERLLKEGRVFFNHFTRISYTPSASDFLEFLYRGVAVQCMPGQPGLDELFPIYLAPKSQSPKLDLENITFCGIQTKNVAGPTAWDESHQWSKSHAKIRGINNPYLVLLFDLRTSSHKASEWKTPSDSDDIGRVSYQFL</sequence>
<feature type="non-terminal residue" evidence="1">
    <location>
        <position position="444"/>
    </location>
</feature>
<reference evidence="1" key="2">
    <citation type="submission" date="2016-05" db="EMBL/GenBank/DDBJ databases">
        <title>Comparative analysis highlights variable genome content of wheat rusts and divergence of the mating loci.</title>
        <authorList>
            <person name="Cuomo C.A."/>
            <person name="Bakkeren G."/>
            <person name="Szabo L."/>
            <person name="Khalil H."/>
            <person name="Joly D."/>
            <person name="Goldberg J."/>
            <person name="Young S."/>
            <person name="Zeng Q."/>
            <person name="Fellers J."/>
        </authorList>
    </citation>
    <scope>NUCLEOTIDE SEQUENCE [LARGE SCALE GENOMIC DNA]</scope>
    <source>
        <strain evidence="1">1-1 BBBD Race 1</strain>
    </source>
</reference>
<dbReference type="STRING" id="630390.A0A180FYG3"/>
<dbReference type="Proteomes" id="UP000005240">
    <property type="component" value="Unassembled WGS sequence"/>
</dbReference>
<accession>A0A180FYG3</accession>
<proteinExistence type="predicted"/>
<dbReference type="AlphaFoldDB" id="A0A180FYG3"/>
<reference evidence="2 3" key="3">
    <citation type="journal article" date="2017" name="G3 (Bethesda)">
        <title>Comparative analysis highlights variable genome content of wheat rusts and divergence of the mating loci.</title>
        <authorList>
            <person name="Cuomo C.A."/>
            <person name="Bakkeren G."/>
            <person name="Khalil H.B."/>
            <person name="Panwar V."/>
            <person name="Joly D."/>
            <person name="Linning R."/>
            <person name="Sakthikumar S."/>
            <person name="Song X."/>
            <person name="Adiconis X."/>
            <person name="Fan L."/>
            <person name="Goldberg J.M."/>
            <person name="Levin J.Z."/>
            <person name="Young S."/>
            <person name="Zeng Q."/>
            <person name="Anikster Y."/>
            <person name="Bruce M."/>
            <person name="Wang M."/>
            <person name="Yin C."/>
            <person name="McCallum B."/>
            <person name="Szabo L.J."/>
            <person name="Hulbert S."/>
            <person name="Chen X."/>
            <person name="Fellers J.P."/>
        </authorList>
    </citation>
    <scope>NUCLEOTIDE SEQUENCE</scope>
    <source>
        <strain evidence="2">isolate 1-1 / race 1 (BBBD)</strain>
        <strain evidence="3">Isolate 1-1 / race 1 (BBBD)</strain>
    </source>
</reference>
<evidence type="ECO:0000313" key="1">
    <source>
        <dbReference type="EMBL" id="OAV85454.1"/>
    </source>
</evidence>
<organism evidence="1">
    <name type="scientific">Puccinia triticina (isolate 1-1 / race 1 (BBBD))</name>
    <name type="common">Brown leaf rust fungus</name>
    <dbReference type="NCBI Taxonomy" id="630390"/>
    <lineage>
        <taxon>Eukaryota</taxon>
        <taxon>Fungi</taxon>
        <taxon>Dikarya</taxon>
        <taxon>Basidiomycota</taxon>
        <taxon>Pucciniomycotina</taxon>
        <taxon>Pucciniomycetes</taxon>
        <taxon>Pucciniales</taxon>
        <taxon>Pucciniaceae</taxon>
        <taxon>Puccinia</taxon>
    </lineage>
</organism>
<evidence type="ECO:0000313" key="3">
    <source>
        <dbReference type="Proteomes" id="UP000005240"/>
    </source>
</evidence>